<gene>
    <name evidence="2" type="ORF">EVOR1521_LOCUS23209</name>
</gene>
<reference evidence="2" key="1">
    <citation type="submission" date="2023-08" db="EMBL/GenBank/DDBJ databases">
        <authorList>
            <person name="Chen Y."/>
            <person name="Shah S."/>
            <person name="Dougan E. K."/>
            <person name="Thang M."/>
            <person name="Chan C."/>
        </authorList>
    </citation>
    <scope>NUCLEOTIDE SEQUENCE</scope>
</reference>
<organism evidence="2 3">
    <name type="scientific">Effrenium voratum</name>
    <dbReference type="NCBI Taxonomy" id="2562239"/>
    <lineage>
        <taxon>Eukaryota</taxon>
        <taxon>Sar</taxon>
        <taxon>Alveolata</taxon>
        <taxon>Dinophyceae</taxon>
        <taxon>Suessiales</taxon>
        <taxon>Symbiodiniaceae</taxon>
        <taxon>Effrenium</taxon>
    </lineage>
</organism>
<name>A0AA36J5Y4_9DINO</name>
<evidence type="ECO:0000256" key="1">
    <source>
        <dbReference type="SAM" id="MobiDB-lite"/>
    </source>
</evidence>
<feature type="compositionally biased region" description="Basic and acidic residues" evidence="1">
    <location>
        <begin position="344"/>
        <end position="359"/>
    </location>
</feature>
<comment type="caution">
    <text evidence="2">The sequence shown here is derived from an EMBL/GenBank/DDBJ whole genome shotgun (WGS) entry which is preliminary data.</text>
</comment>
<proteinExistence type="predicted"/>
<dbReference type="AlphaFoldDB" id="A0AA36J5Y4"/>
<keyword evidence="3" id="KW-1185">Reference proteome</keyword>
<sequence>MSLVADLVHMNKFLTAQRSCLAPDVWNAVADAQAGALAQRMVAARLSAEEATGLAETIAHGPWSEANRGRLGEALSHALAGTGSKGRRPNQVLSAGFSAFLSPKDKEVMASDEHPFVKVRTLVSRCCALGLHLPSEKAIGQVVAAGLEAGLQATHATDRLGLIHQFKLQLRKACKLSPGLEKFIQEFPSSPHALPQEVLQKAYSEGDLPPRQSSDLATPPAQCVPLRKTNRLVRSDSAVGGGGNSMEAATCQAMMGHVFQMFQACVNGGSASGLVPGLQVFSDKRRQKAVSNAASLSDTPSTQKAVSDAASLSDTHSTDKADSQGSSGSAQFSLMDSAYNARSEQQKTGKAAEQEEKASEGVGAATTFYRQGKIHRSDATESWRVFVHKSDRCDKKIRWHGDEEGAWKKALHMIDGAA</sequence>
<dbReference type="EMBL" id="CAUJNA010003345">
    <property type="protein sequence ID" value="CAJ1399719.1"/>
    <property type="molecule type" value="Genomic_DNA"/>
</dbReference>
<protein>
    <submittedName>
        <fullName evidence="2">Uncharacterized protein</fullName>
    </submittedName>
</protein>
<accession>A0AA36J5Y4</accession>
<dbReference type="Proteomes" id="UP001178507">
    <property type="component" value="Unassembled WGS sequence"/>
</dbReference>
<evidence type="ECO:0000313" key="2">
    <source>
        <dbReference type="EMBL" id="CAJ1399719.1"/>
    </source>
</evidence>
<evidence type="ECO:0000313" key="3">
    <source>
        <dbReference type="Proteomes" id="UP001178507"/>
    </source>
</evidence>
<feature type="region of interest" description="Disordered" evidence="1">
    <location>
        <begin position="340"/>
        <end position="359"/>
    </location>
</feature>
<feature type="region of interest" description="Disordered" evidence="1">
    <location>
        <begin position="291"/>
        <end position="331"/>
    </location>
</feature>
<feature type="compositionally biased region" description="Polar residues" evidence="1">
    <location>
        <begin position="291"/>
        <end position="315"/>
    </location>
</feature>